<accession>A0A3G6J3Y1</accession>
<dbReference type="Gene3D" id="3.60.120.10">
    <property type="entry name" value="Anthranilate synthase"/>
    <property type="match status" value="1"/>
</dbReference>
<name>A0A3G6J3Y1_9CORY</name>
<dbReference type="InterPro" id="IPR029062">
    <property type="entry name" value="Class_I_gatase-like"/>
</dbReference>
<evidence type="ECO:0000259" key="6">
    <source>
        <dbReference type="Pfam" id="PF00425"/>
    </source>
</evidence>
<dbReference type="InterPro" id="IPR019999">
    <property type="entry name" value="Anth_synth_I-like"/>
</dbReference>
<dbReference type="EMBL" id="CP033896">
    <property type="protein sequence ID" value="AZA12791.1"/>
    <property type="molecule type" value="Genomic_DNA"/>
</dbReference>
<dbReference type="GO" id="GO:0005737">
    <property type="term" value="C:cytoplasm"/>
    <property type="evidence" value="ECO:0007669"/>
    <property type="project" value="TreeGrafter"/>
</dbReference>
<dbReference type="Pfam" id="PF00117">
    <property type="entry name" value="GATase"/>
    <property type="match status" value="1"/>
</dbReference>
<dbReference type="PROSITE" id="PS51273">
    <property type="entry name" value="GATASE_TYPE_1"/>
    <property type="match status" value="1"/>
</dbReference>
<dbReference type="GO" id="GO:0046820">
    <property type="term" value="F:4-amino-4-deoxychorismate synthase activity"/>
    <property type="evidence" value="ECO:0007669"/>
    <property type="project" value="UniProtKB-EC"/>
</dbReference>
<evidence type="ECO:0000259" key="5">
    <source>
        <dbReference type="Pfam" id="PF00117"/>
    </source>
</evidence>
<gene>
    <name evidence="7" type="primary">pabB</name>
    <name evidence="7" type="ORF">CCHOA_01820</name>
</gene>
<dbReference type="Pfam" id="PF00425">
    <property type="entry name" value="Chorismate_bind"/>
    <property type="match status" value="1"/>
</dbReference>
<keyword evidence="7" id="KW-0032">Aminotransferase</keyword>
<reference evidence="7 8" key="1">
    <citation type="submission" date="2018-11" db="EMBL/GenBank/DDBJ databases">
        <authorList>
            <person name="Kleinhagauer T."/>
            <person name="Glaeser S.P."/>
            <person name="Spergser J."/>
            <person name="Ruckert C."/>
            <person name="Kaempfer P."/>
            <person name="Busse H.-J."/>
        </authorList>
    </citation>
    <scope>NUCLEOTIDE SEQUENCE [LARGE SCALE GENOMIC DNA]</scope>
    <source>
        <strain evidence="7 8">200CH</strain>
    </source>
</reference>
<dbReference type="PRINTS" id="PR00099">
    <property type="entry name" value="CPSGATASE"/>
</dbReference>
<dbReference type="SUPFAM" id="SSF56322">
    <property type="entry name" value="ADC synthase"/>
    <property type="match status" value="1"/>
</dbReference>
<evidence type="ECO:0000313" key="8">
    <source>
        <dbReference type="Proteomes" id="UP000269019"/>
    </source>
</evidence>
<dbReference type="SUPFAM" id="SSF52317">
    <property type="entry name" value="Class I glutamine amidotransferase-like"/>
    <property type="match status" value="1"/>
</dbReference>
<dbReference type="InterPro" id="IPR015890">
    <property type="entry name" value="Chorismate_C"/>
</dbReference>
<dbReference type="PRINTS" id="PR00096">
    <property type="entry name" value="GATASE"/>
</dbReference>
<dbReference type="AlphaFoldDB" id="A0A3G6J3Y1"/>
<dbReference type="InterPro" id="IPR017926">
    <property type="entry name" value="GATASE"/>
</dbReference>
<dbReference type="CDD" id="cd01743">
    <property type="entry name" value="GATase1_Anthranilate_Synthase"/>
    <property type="match status" value="1"/>
</dbReference>
<protein>
    <recommendedName>
        <fullName evidence="2">aminodeoxychorismate synthase</fullName>
        <ecNumber evidence="2">2.6.1.85</ecNumber>
    </recommendedName>
</protein>
<evidence type="ECO:0000256" key="4">
    <source>
        <dbReference type="ARBA" id="ARBA00022962"/>
    </source>
</evidence>
<feature type="domain" description="Glutamine amidotransferase" evidence="5">
    <location>
        <begin position="15"/>
        <end position="200"/>
    </location>
</feature>
<keyword evidence="8" id="KW-1185">Reference proteome</keyword>
<dbReference type="GO" id="GO:0008153">
    <property type="term" value="P:4-aminobenzoate biosynthetic process"/>
    <property type="evidence" value="ECO:0007669"/>
    <property type="project" value="TreeGrafter"/>
</dbReference>
<dbReference type="Gene3D" id="3.40.50.880">
    <property type="match status" value="1"/>
</dbReference>
<dbReference type="PANTHER" id="PTHR11236">
    <property type="entry name" value="AMINOBENZOATE/ANTHRANILATE SYNTHASE"/>
    <property type="match status" value="1"/>
</dbReference>
<dbReference type="InterPro" id="IPR006221">
    <property type="entry name" value="TrpG/PapA_dom"/>
</dbReference>
<evidence type="ECO:0000256" key="2">
    <source>
        <dbReference type="ARBA" id="ARBA00013139"/>
    </source>
</evidence>
<evidence type="ECO:0000256" key="3">
    <source>
        <dbReference type="ARBA" id="ARBA00022679"/>
    </source>
</evidence>
<dbReference type="KEGG" id="ccho:CCHOA_01820"/>
<proteinExistence type="inferred from homology"/>
<dbReference type="Proteomes" id="UP000269019">
    <property type="component" value="Chromosome"/>
</dbReference>
<dbReference type="GO" id="GO:0000162">
    <property type="term" value="P:L-tryptophan biosynthetic process"/>
    <property type="evidence" value="ECO:0007669"/>
    <property type="project" value="TreeGrafter"/>
</dbReference>
<comment type="similarity">
    <text evidence="1">In the C-terminal section; belongs to the anthranilate synthase component I family.</text>
</comment>
<sequence length="589" mass="63425">MRTLPAQAGGITVAFIDNEDSFSRLLLDAIWQAIGVTPVVIPRTMQPDQARDTLAQADVIVVGPGPGHPANPADVGISALALTVGKPVVGVCLGHQLIALQAGATVSRAAFPQHGVSSKIQHHHTGVFAGIANPMTVMRYHSLDVTIDDDSLPLEVLATAADGTVMMLRHTELPQWGMQFHPESFGTPQGTLLLRNVLLQALGVDRWPDTYPAAAWLEFANHTLLAAGTQLLSAAEVQQRRTTPPADPPWIVALSYEATELHDGGALTGPVCGFIPSRWISFPGRRAIDPDPILPPPLVDAPQLRTNQHTYEQQVRSCQEHIAAGDAYELCLTTAVTGQFTTTDSDRHQWMQRAWQLYRRVRQLTDAPFTGILTIAESSNPPLGIISASPERFLCVDNDTVITQPMKGTRPRGATPAQDAALRAELAASEKDRAENMMIVDVLRNDVLRSCAPGSVTVPALQEVHTFTHWHQMISTITGRLTTTPLQAVVQAFPGGSMTGAPKQRAMQLLAAIEGHPRGWYSGALGYLGVDRSDVAMLIRTLVITGDSFTYGAGGAVTRLSDPAEEFAEVQAKLYFLEKLLAAPITTAP</sequence>
<dbReference type="PANTHER" id="PTHR11236:SF18">
    <property type="entry name" value="AMINODEOXYCHORISMATE SYNTHASE"/>
    <property type="match status" value="1"/>
</dbReference>
<dbReference type="NCBIfam" id="TIGR00566">
    <property type="entry name" value="trpG_papA"/>
    <property type="match status" value="1"/>
</dbReference>
<keyword evidence="4" id="KW-0315">Glutamine amidotransferase</keyword>
<dbReference type="PRINTS" id="PR00097">
    <property type="entry name" value="ANTSNTHASEII"/>
</dbReference>
<dbReference type="EC" id="2.6.1.85" evidence="2"/>
<dbReference type="InterPro" id="IPR005801">
    <property type="entry name" value="ADC_synthase"/>
</dbReference>
<feature type="domain" description="Chorismate-utilising enzyme C-terminal" evidence="6">
    <location>
        <begin position="308"/>
        <end position="573"/>
    </location>
</feature>
<organism evidence="7 8">
    <name type="scientific">Corynebacterium choanae</name>
    <dbReference type="NCBI Taxonomy" id="1862358"/>
    <lineage>
        <taxon>Bacteria</taxon>
        <taxon>Bacillati</taxon>
        <taxon>Actinomycetota</taxon>
        <taxon>Actinomycetes</taxon>
        <taxon>Mycobacteriales</taxon>
        <taxon>Corynebacteriaceae</taxon>
        <taxon>Corynebacterium</taxon>
    </lineage>
</organism>
<keyword evidence="3 7" id="KW-0808">Transferase</keyword>
<evidence type="ECO:0000313" key="7">
    <source>
        <dbReference type="EMBL" id="AZA12791.1"/>
    </source>
</evidence>
<evidence type="ECO:0000256" key="1">
    <source>
        <dbReference type="ARBA" id="ARBA00005970"/>
    </source>
</evidence>